<name>A0A9Q0KTB1_9MAGN</name>
<protein>
    <submittedName>
        <fullName evidence="1">Uncharacterized protein</fullName>
    </submittedName>
</protein>
<reference evidence="1" key="1">
    <citation type="journal article" date="2023" name="Plant J.">
        <title>The genome of the king protea, Protea cynaroides.</title>
        <authorList>
            <person name="Chang J."/>
            <person name="Duong T.A."/>
            <person name="Schoeman C."/>
            <person name="Ma X."/>
            <person name="Roodt D."/>
            <person name="Barker N."/>
            <person name="Li Z."/>
            <person name="Van de Peer Y."/>
            <person name="Mizrachi E."/>
        </authorList>
    </citation>
    <scope>NUCLEOTIDE SEQUENCE</scope>
    <source>
        <tissue evidence="1">Young leaves</tissue>
    </source>
</reference>
<dbReference type="AlphaFoldDB" id="A0A9Q0KTB1"/>
<dbReference type="EMBL" id="JAMYWD010000003">
    <property type="protein sequence ID" value="KAJ4975894.1"/>
    <property type="molecule type" value="Genomic_DNA"/>
</dbReference>
<evidence type="ECO:0000313" key="2">
    <source>
        <dbReference type="Proteomes" id="UP001141806"/>
    </source>
</evidence>
<evidence type="ECO:0000313" key="1">
    <source>
        <dbReference type="EMBL" id="KAJ4975894.1"/>
    </source>
</evidence>
<sequence length="117" mass="12798">MGKSLLHPLAQGSITLDLSSRITSLLKWKVLSCNGAPTEKFTVGDPSGNLRTAGESFKKFRRNSGGLEILLTPQQTSSKVLKKFQNDIPFHHNVIDGASNEDAVSWLDLFATQSEIL</sequence>
<keyword evidence="2" id="KW-1185">Reference proteome</keyword>
<proteinExistence type="predicted"/>
<accession>A0A9Q0KTB1</accession>
<organism evidence="1 2">
    <name type="scientific">Protea cynaroides</name>
    <dbReference type="NCBI Taxonomy" id="273540"/>
    <lineage>
        <taxon>Eukaryota</taxon>
        <taxon>Viridiplantae</taxon>
        <taxon>Streptophyta</taxon>
        <taxon>Embryophyta</taxon>
        <taxon>Tracheophyta</taxon>
        <taxon>Spermatophyta</taxon>
        <taxon>Magnoliopsida</taxon>
        <taxon>Proteales</taxon>
        <taxon>Proteaceae</taxon>
        <taxon>Protea</taxon>
    </lineage>
</organism>
<dbReference type="Proteomes" id="UP001141806">
    <property type="component" value="Unassembled WGS sequence"/>
</dbReference>
<comment type="caution">
    <text evidence="1">The sequence shown here is derived from an EMBL/GenBank/DDBJ whole genome shotgun (WGS) entry which is preliminary data.</text>
</comment>
<gene>
    <name evidence="1" type="ORF">NE237_001000</name>
</gene>